<dbReference type="Proteomes" id="UP000824107">
    <property type="component" value="Unassembled WGS sequence"/>
</dbReference>
<protein>
    <submittedName>
        <fullName evidence="1">Uncharacterized protein</fullName>
    </submittedName>
</protein>
<evidence type="ECO:0000313" key="2">
    <source>
        <dbReference type="Proteomes" id="UP000824107"/>
    </source>
</evidence>
<accession>A0A9D1M409</accession>
<dbReference type="EMBL" id="DVNC01000031">
    <property type="protein sequence ID" value="HIU53410.1"/>
    <property type="molecule type" value="Genomic_DNA"/>
</dbReference>
<gene>
    <name evidence="1" type="ORF">IAD20_04960</name>
</gene>
<reference evidence="1" key="2">
    <citation type="journal article" date="2021" name="PeerJ">
        <title>Extensive microbial diversity within the chicken gut microbiome revealed by metagenomics and culture.</title>
        <authorList>
            <person name="Gilroy R."/>
            <person name="Ravi A."/>
            <person name="Getino M."/>
            <person name="Pursley I."/>
            <person name="Horton D.L."/>
            <person name="Alikhan N.F."/>
            <person name="Baker D."/>
            <person name="Gharbi K."/>
            <person name="Hall N."/>
            <person name="Watson M."/>
            <person name="Adriaenssens E.M."/>
            <person name="Foster-Nyarko E."/>
            <person name="Jarju S."/>
            <person name="Secka A."/>
            <person name="Antonio M."/>
            <person name="Oren A."/>
            <person name="Chaudhuri R.R."/>
            <person name="La Ragione R."/>
            <person name="Hildebrand F."/>
            <person name="Pallen M.J."/>
        </authorList>
    </citation>
    <scope>NUCLEOTIDE SEQUENCE</scope>
    <source>
        <strain evidence="1">ChiW3-316</strain>
    </source>
</reference>
<evidence type="ECO:0000313" key="1">
    <source>
        <dbReference type="EMBL" id="HIU53410.1"/>
    </source>
</evidence>
<name>A0A9D1M409_9PROT</name>
<proteinExistence type="predicted"/>
<sequence length="444" mass="50342">MTAADGNVMYKLEKGYQITRVLGKECLMILRDKYSTPLATIELCRGKISSVTPYRGAENDRNHIRVIQRFVRRYHYSLTAEAALNLSLNVVKRDGKETYYTSSELTASRLERLFKNYDTLAVTLNNFRKRKLIVPSSAKKCSLNLSHAIVSKLIVSRNSHAAIDLRDNRFVETLIIGDSFRGSLNFSRSDIQNIKLGNNCRCDIFCIHSGKCFEMTLGDVYSGILDVRDSCFHRIKTGYYCYAVIRLSENWGKKDVIIGDSFRGSLFIDSVLAENVEIGDDCRGRISVREHNRRQGIKHIDIADGFKGEIDLASALALQKVEVGAHAAGSINLSGCPSIQAVKFEEDFSGRVDLRNSGVIYVRAKDGCSGRFVLLHCENLSLLRLPRDKRADIAVERMPQSVGTDSRNFYYHFDEKELPAELSSPFYASWVKKLRHFIHRHFIL</sequence>
<dbReference type="AlphaFoldDB" id="A0A9D1M409"/>
<comment type="caution">
    <text evidence="1">The sequence shown here is derived from an EMBL/GenBank/DDBJ whole genome shotgun (WGS) entry which is preliminary data.</text>
</comment>
<reference evidence="1" key="1">
    <citation type="submission" date="2020-10" db="EMBL/GenBank/DDBJ databases">
        <authorList>
            <person name="Gilroy R."/>
        </authorList>
    </citation>
    <scope>NUCLEOTIDE SEQUENCE</scope>
    <source>
        <strain evidence="1">ChiW3-316</strain>
    </source>
</reference>
<organism evidence="1 2">
    <name type="scientific">Candidatus Scatocola faecipullorum</name>
    <dbReference type="NCBI Taxonomy" id="2840917"/>
    <lineage>
        <taxon>Bacteria</taxon>
        <taxon>Pseudomonadati</taxon>
        <taxon>Pseudomonadota</taxon>
        <taxon>Alphaproteobacteria</taxon>
        <taxon>Rhodospirillales</taxon>
        <taxon>Rhodospirillaceae</taxon>
        <taxon>Rhodospirillaceae incertae sedis</taxon>
        <taxon>Candidatus Scatocola</taxon>
    </lineage>
</organism>